<sequence>MYAFMAVASQVASLSAVPVPPVTVFINIRCFCSGGSLSCRLNAT</sequence>
<reference evidence="1" key="1">
    <citation type="submission" date="2013-11" db="EMBL/GenBank/DDBJ databases">
        <title>Draft genome sequence and annotation of the entomopathogenic bacteria, Xenorhabdus cabanillasi strain JM26 and Xenorhabdus szentirmai strain DSM 16338.</title>
        <authorList>
            <person name="Gualtieri M."/>
            <person name="Ogier J.C."/>
            <person name="Pages S."/>
            <person name="Givaudan A."/>
            <person name="Gaudriault S."/>
        </authorList>
    </citation>
    <scope>NUCLEOTIDE SEQUENCE [LARGE SCALE GENOMIC DNA]</scope>
    <source>
        <strain evidence="1">DSM 16338</strain>
    </source>
</reference>
<protein>
    <submittedName>
        <fullName evidence="1">Uncharacterized protein</fullName>
    </submittedName>
</protein>
<evidence type="ECO:0000313" key="2">
    <source>
        <dbReference type="Proteomes" id="UP000019202"/>
    </source>
</evidence>
<dbReference type="AlphaFoldDB" id="W1IXW5"/>
<keyword evidence="2" id="KW-1185">Reference proteome</keyword>
<proteinExistence type="predicted"/>
<organism evidence="1 2">
    <name type="scientific">Xenorhabdus szentirmaii DSM 16338</name>
    <dbReference type="NCBI Taxonomy" id="1427518"/>
    <lineage>
        <taxon>Bacteria</taxon>
        <taxon>Pseudomonadati</taxon>
        <taxon>Pseudomonadota</taxon>
        <taxon>Gammaproteobacteria</taxon>
        <taxon>Enterobacterales</taxon>
        <taxon>Morganellaceae</taxon>
        <taxon>Xenorhabdus</taxon>
    </lineage>
</organism>
<accession>W1IXW5</accession>
<dbReference type="Proteomes" id="UP000019202">
    <property type="component" value="Unassembled WGS sequence"/>
</dbReference>
<evidence type="ECO:0000313" key="1">
    <source>
        <dbReference type="EMBL" id="CDL82441.1"/>
    </source>
</evidence>
<comment type="caution">
    <text evidence="1">The sequence shown here is derived from an EMBL/GenBank/DDBJ whole genome shotgun (WGS) entry which is preliminary data.</text>
</comment>
<gene>
    <name evidence="1" type="ORF">XSR1_20255</name>
</gene>
<name>W1IXW5_9GAMM</name>
<dbReference type="EMBL" id="CBXF010000077">
    <property type="protein sequence ID" value="CDL82441.1"/>
    <property type="molecule type" value="Genomic_DNA"/>
</dbReference>